<accession>A0ABP5Y776</accession>
<keyword evidence="2" id="KW-1185">Reference proteome</keyword>
<dbReference type="RefSeq" id="WP_344355361.1">
    <property type="nucleotide sequence ID" value="NZ_BAAASR010000002.1"/>
</dbReference>
<dbReference type="InterPro" id="IPR027417">
    <property type="entry name" value="P-loop_NTPase"/>
</dbReference>
<proteinExistence type="predicted"/>
<dbReference type="Proteomes" id="UP001499942">
    <property type="component" value="Unassembled WGS sequence"/>
</dbReference>
<dbReference type="Gene3D" id="3.40.50.300">
    <property type="entry name" value="P-loop containing nucleotide triphosphate hydrolases"/>
    <property type="match status" value="1"/>
</dbReference>
<comment type="caution">
    <text evidence="1">The sequence shown here is derived from an EMBL/GenBank/DDBJ whole genome shotgun (WGS) entry which is preliminary data.</text>
</comment>
<protein>
    <submittedName>
        <fullName evidence="1">Uncharacterized protein</fullName>
    </submittedName>
</protein>
<evidence type="ECO:0000313" key="1">
    <source>
        <dbReference type="EMBL" id="GAA2476237.1"/>
    </source>
</evidence>
<gene>
    <name evidence="1" type="ORF">GCM10010393_02700</name>
</gene>
<dbReference type="EMBL" id="BAAASR010000002">
    <property type="protein sequence ID" value="GAA2476237.1"/>
    <property type="molecule type" value="Genomic_DNA"/>
</dbReference>
<sequence length="379" mass="41737">MDVEILQELHTRYLPDASLRPETWNEAVAWATKVQYGVSGLLVPGEYEATWRAFDYLPDSISRNKKDYGEIPDFIWEESLKLCPDEDDLWRMGMSAYMAGKNQFAIAAWEPLAERGNGSAASNLAVIFNEIGDHETAQYWRHIEAQDDFHSATIPVDTSAPLYDPDSGEVTVGESRDGERLRIAVHKPGVGVRHGVIAGGKGVGKSNSMTLILLGAFSSGKYLLWLMDWSPEQKHYDPLKKAGVIDWFTGNNTERSLGMLSAAVRILEFRKGKGGYVDPTPEKPAIVIGVEEAHHLFNQSAEAASLCLQILREGADAGVSIFLTIPNIALESFGGNAELRAEVAANDKHWKFFMGAAGLPMLRDVTQIKRSPTSGDPFV</sequence>
<name>A0ABP5Y776_9ACTN</name>
<reference evidence="2" key="1">
    <citation type="journal article" date="2019" name="Int. J. Syst. Evol. Microbiol.">
        <title>The Global Catalogue of Microorganisms (GCM) 10K type strain sequencing project: providing services to taxonomists for standard genome sequencing and annotation.</title>
        <authorList>
            <consortium name="The Broad Institute Genomics Platform"/>
            <consortium name="The Broad Institute Genome Sequencing Center for Infectious Disease"/>
            <person name="Wu L."/>
            <person name="Ma J."/>
        </authorList>
    </citation>
    <scope>NUCLEOTIDE SEQUENCE [LARGE SCALE GENOMIC DNA]</scope>
    <source>
        <strain evidence="2">JCM 5062</strain>
    </source>
</reference>
<organism evidence="1 2">
    <name type="scientific">Streptomyces gobitricini</name>
    <dbReference type="NCBI Taxonomy" id="68211"/>
    <lineage>
        <taxon>Bacteria</taxon>
        <taxon>Bacillati</taxon>
        <taxon>Actinomycetota</taxon>
        <taxon>Actinomycetes</taxon>
        <taxon>Kitasatosporales</taxon>
        <taxon>Streptomycetaceae</taxon>
        <taxon>Streptomyces</taxon>
    </lineage>
</organism>
<evidence type="ECO:0000313" key="2">
    <source>
        <dbReference type="Proteomes" id="UP001499942"/>
    </source>
</evidence>